<accession>B7KML8</accession>
<dbReference type="Proteomes" id="UP000002384">
    <property type="component" value="Plasmid pP742402"/>
</dbReference>
<dbReference type="AlphaFoldDB" id="B7KML8"/>
<dbReference type="EMBL" id="CP001293">
    <property type="protein sequence ID" value="ACK74040.1"/>
    <property type="molecule type" value="Genomic_DNA"/>
</dbReference>
<proteinExistence type="predicted"/>
<dbReference type="OrthoDB" id="485803at2"/>
<evidence type="ECO:0000313" key="2">
    <source>
        <dbReference type="Proteomes" id="UP000002384"/>
    </source>
</evidence>
<dbReference type="RefSeq" id="WP_012599547.1">
    <property type="nucleotide sequence ID" value="NC_011737.1"/>
</dbReference>
<dbReference type="Pfam" id="PF12747">
    <property type="entry name" value="DdrB"/>
    <property type="match status" value="1"/>
</dbReference>
<name>B7KML8_GLOC7</name>
<reference evidence="2" key="1">
    <citation type="journal article" date="2011" name="MBio">
        <title>Novel metabolic attributes of the genus Cyanothece, comprising a group of unicellular nitrogen-fixing Cyanobacteria.</title>
        <authorList>
            <person name="Bandyopadhyay A."/>
            <person name="Elvitigala T."/>
            <person name="Welsh E."/>
            <person name="Stockel J."/>
            <person name="Liberton M."/>
            <person name="Min H."/>
            <person name="Sherman L.A."/>
            <person name="Pakrasi H.B."/>
        </authorList>
    </citation>
    <scope>NUCLEOTIDE SEQUENCE [LARGE SCALE GENOMIC DNA]</scope>
    <source>
        <strain evidence="2">PCC 7424</strain>
        <plasmid evidence="2">pP742402</plasmid>
    </source>
</reference>
<geneLocation type="plasmid" evidence="1 2">
    <name>pP742402</name>
</geneLocation>
<keyword evidence="2" id="KW-1185">Reference proteome</keyword>
<dbReference type="HOGENOM" id="CLU_137263_0_0_3"/>
<gene>
    <name evidence="1" type="ordered locus">PCC7424_5469</name>
</gene>
<dbReference type="InterPro" id="IPR024305">
    <property type="entry name" value="ssDNA-bd_DdrB-like"/>
</dbReference>
<keyword evidence="1" id="KW-0614">Plasmid</keyword>
<evidence type="ECO:0000313" key="1">
    <source>
        <dbReference type="EMBL" id="ACK74040.1"/>
    </source>
</evidence>
<dbReference type="KEGG" id="cyc:PCC7424_5469"/>
<organism evidence="1 2">
    <name type="scientific">Gloeothece citriformis (strain PCC 7424)</name>
    <name type="common">Cyanothece sp. (strain PCC 7424)</name>
    <dbReference type="NCBI Taxonomy" id="65393"/>
    <lineage>
        <taxon>Bacteria</taxon>
        <taxon>Bacillati</taxon>
        <taxon>Cyanobacteriota</taxon>
        <taxon>Cyanophyceae</taxon>
        <taxon>Oscillatoriophycideae</taxon>
        <taxon>Chroococcales</taxon>
        <taxon>Aphanothecaceae</taxon>
        <taxon>Gloeothece</taxon>
        <taxon>Gloeothece citriformis</taxon>
    </lineage>
</organism>
<protein>
    <submittedName>
        <fullName evidence="1">Uncharacterized protein</fullName>
    </submittedName>
</protein>
<sequence length="164" mass="18934">MTTDTDPKNSAIETLLNPVVSIYKGTQNLWVLLRDVKNLLNRQNQLLEKNNELLEQLLTKEITSNTEEFEPNFKAMLNEYKNFDWDTIEARVISSDGEGVTVVQYRGKVFERRRSSVDDVKGAAIWFSSATKTPDGKVKYLKLITFREKCPIRPLHGEIKEQLQ</sequence>